<comment type="caution">
    <text evidence="2">The sequence shown here is derived from an EMBL/GenBank/DDBJ whole genome shotgun (WGS) entry which is preliminary data.</text>
</comment>
<dbReference type="Pfam" id="PF19192">
    <property type="entry name" value="Response_reg_2"/>
    <property type="match status" value="1"/>
</dbReference>
<evidence type="ECO:0000313" key="3">
    <source>
        <dbReference type="Proteomes" id="UP000250870"/>
    </source>
</evidence>
<dbReference type="AlphaFoldDB" id="A0A329VCT8"/>
<accession>A0A329VCT8</accession>
<organism evidence="2 3">
    <name type="scientific">Photorhabdus laumondii subsp. clarkei</name>
    <dbReference type="NCBI Taxonomy" id="2029685"/>
    <lineage>
        <taxon>Bacteria</taxon>
        <taxon>Pseudomonadati</taxon>
        <taxon>Pseudomonadota</taxon>
        <taxon>Gammaproteobacteria</taxon>
        <taxon>Enterobacterales</taxon>
        <taxon>Morganellaceae</taxon>
        <taxon>Photorhabdus</taxon>
    </lineage>
</organism>
<dbReference type="RefSeq" id="WP_113026524.1">
    <property type="nucleotide sequence ID" value="NZ_CAWNWQ010000026.1"/>
</dbReference>
<gene>
    <name evidence="2" type="ORF">CKY01_16975</name>
</gene>
<evidence type="ECO:0000313" key="2">
    <source>
        <dbReference type="EMBL" id="RAW87480.1"/>
    </source>
</evidence>
<proteinExistence type="predicted"/>
<reference evidence="2 3" key="1">
    <citation type="journal article" date="2018" name="Int. J. Syst. Evol. Microbiol.">
        <title>Whole-genome-based revisit of Photorhabdus phylogeny: proposal for the elevation of most Photorhabdus subspecies to the species level and description of one novel species Photorhabdus bodei sp. nov., and one novel subspecies Photorhabdus laumondii subsp. clarkei subsp. nov.</title>
        <authorList>
            <person name="Machado R.A.R."/>
            <person name="Wuthrich D."/>
            <person name="Kuhnert P."/>
            <person name="Arce C.C.M."/>
            <person name="Thonen L."/>
            <person name="Ruiz C."/>
            <person name="Zhang X."/>
            <person name="Robert C.A.M."/>
            <person name="Karimi J."/>
            <person name="Kamali S."/>
            <person name="Ma J."/>
            <person name="Bruggmann R."/>
            <person name="Erb M."/>
        </authorList>
    </citation>
    <scope>NUCLEOTIDE SEQUENCE [LARGE SCALE GENOMIC DNA]</scope>
    <source>
        <strain evidence="2 3">BOJ-47</strain>
    </source>
</reference>
<name>A0A329VCT8_9GAMM</name>
<sequence length="592" mass="69475">MSTFDKYTSYEDLVKASFLEPIRTVTVIDDEYPTFDSLLQNKNDKKSVDIQRLQKVIRLCRNENNNWQLDVYDGQEKGGIPVRHFHQSDLLILDYHLDGNDSEGRCEKTLKIINELSSNLHFNMILVHTNGHSGNLDSIILDIICCLQKAPEIDNLSEIDSKIIDEALDEWMDEDNDIINKLTASLDNFSFLSIIKKYGKDYREYNIYDDVLELNEFKYIYKSKPKEIEIDYLILLGWLFLRKNENMINDGFFSTESATNLEWEKKIETNWIKTDSVFITVVHKRDDVEELPNKLCEALMDWMPHPHYLLLNRLRMILDNKGFSIINKIIDKKYLQAYWLKDILSSDEDILPSKIWTLINNHWEELSYITKEDLSNYTRKMVELINIEELSLKKQFDLDNYDKNKNEILLHVNCFNCSKSVEGQHLVTGHIIKIDNDYWLCTTPACDLVPNRKNDELYKDQPIKIRLMKLYPVDYSNPKKMNKMLEKVNDKRIVFIKELDNDNIIPLGVVSDIYSSNKGPVVEKFYVSNQGKFDDVNTKLILFRTKINPEGIPVSQRIEGKVVAQLRYEYALNYLRSVGEYYSRIGLSYVSC</sequence>
<dbReference type="InterPro" id="IPR043834">
    <property type="entry name" value="REC"/>
</dbReference>
<feature type="domain" description="Response receiver" evidence="1">
    <location>
        <begin position="22"/>
        <end position="160"/>
    </location>
</feature>
<dbReference type="Proteomes" id="UP000250870">
    <property type="component" value="Unassembled WGS sequence"/>
</dbReference>
<evidence type="ECO:0000259" key="1">
    <source>
        <dbReference type="Pfam" id="PF19192"/>
    </source>
</evidence>
<dbReference type="EMBL" id="NSCI01000026">
    <property type="protein sequence ID" value="RAW87480.1"/>
    <property type="molecule type" value="Genomic_DNA"/>
</dbReference>
<protein>
    <recommendedName>
        <fullName evidence="1">Response receiver domain-containing protein</fullName>
    </recommendedName>
</protein>